<keyword evidence="7" id="KW-0998">Cell outer membrane</keyword>
<feature type="signal peptide" evidence="8">
    <location>
        <begin position="1"/>
        <end position="22"/>
    </location>
</feature>
<dbReference type="SUPFAM" id="SSF56935">
    <property type="entry name" value="Porins"/>
    <property type="match status" value="1"/>
</dbReference>
<evidence type="ECO:0000256" key="2">
    <source>
        <dbReference type="ARBA" id="ARBA00008163"/>
    </source>
</evidence>
<dbReference type="Gene3D" id="2.40.160.60">
    <property type="entry name" value="Outer membrane protein transport protein (OMPP1/FadL/TodX)"/>
    <property type="match status" value="1"/>
</dbReference>
<evidence type="ECO:0000256" key="5">
    <source>
        <dbReference type="ARBA" id="ARBA00022729"/>
    </source>
</evidence>
<keyword evidence="5 8" id="KW-0732">Signal</keyword>
<sequence>MTLRHLLSFPLLAALAAAPAFATNGYLQHGYGVKSQGMAGVGIALPQDGLPAATNPAGTAFVGNRIDVGAVWFRPSRGAEISGNGAGLDGRYDGNDTRNFFIPELGYVRQFGGDYAFGVAVYGNGGMNTDYRRNPFRSFGAQGNAGIDLAQVFVSPSLAWRITPDHAVGVAVNLAWQQFKAKGIQPFAGFSAAPGNVSDQGRDDATGWGLRLGYTGRLSPTLTVGLTWASKTRMGDFDKYRGLFAEGGGFDVPENYGAGLAWQATRALTLAADVQRIEYSGVPSVGRTLAPLFAGNPLGSNDGPGFGWRDVTVWKLGAGYEWSDNLTLRAGYSHVSAPVPSGQTLLNILAPGVVRDHASIGATWKTAGGELSLSYTRAFRETVRGSASIPAVPFGGGEADVHLSEHILGIAWGRAL</sequence>
<dbReference type="STRING" id="1000565.METUNv1_03030"/>
<evidence type="ECO:0000256" key="3">
    <source>
        <dbReference type="ARBA" id="ARBA00022452"/>
    </source>
</evidence>
<dbReference type="GO" id="GO:0009279">
    <property type="term" value="C:cell outer membrane"/>
    <property type="evidence" value="ECO:0007669"/>
    <property type="project" value="UniProtKB-SubCell"/>
</dbReference>
<dbReference type="PANTHER" id="PTHR35093:SF8">
    <property type="entry name" value="OUTER MEMBRANE PROTEIN NMB0088-RELATED"/>
    <property type="match status" value="1"/>
</dbReference>
<dbReference type="Pfam" id="PF03349">
    <property type="entry name" value="Toluene_X"/>
    <property type="match status" value="1"/>
</dbReference>
<keyword evidence="3" id="KW-1134">Transmembrane beta strand</keyword>
<dbReference type="PANTHER" id="PTHR35093">
    <property type="entry name" value="OUTER MEMBRANE PROTEIN NMB0088-RELATED"/>
    <property type="match status" value="1"/>
</dbReference>
<evidence type="ECO:0000313" key="10">
    <source>
        <dbReference type="Proteomes" id="UP000005019"/>
    </source>
</evidence>
<evidence type="ECO:0000313" key="9">
    <source>
        <dbReference type="EMBL" id="EGK70805.1"/>
    </source>
</evidence>
<evidence type="ECO:0000256" key="6">
    <source>
        <dbReference type="ARBA" id="ARBA00023136"/>
    </source>
</evidence>
<keyword evidence="6" id="KW-0472">Membrane</keyword>
<keyword evidence="4" id="KW-0812">Transmembrane</keyword>
<feature type="chain" id="PRO_5003331015" evidence="8">
    <location>
        <begin position="23"/>
        <end position="416"/>
    </location>
</feature>
<protein>
    <submittedName>
        <fullName evidence="9">Membrane protein involved in aromatic hydrocarbon degradation</fullName>
    </submittedName>
</protein>
<dbReference type="InterPro" id="IPR005017">
    <property type="entry name" value="OMPP1/FadL/TodX"/>
</dbReference>
<evidence type="ECO:0000256" key="4">
    <source>
        <dbReference type="ARBA" id="ARBA00022692"/>
    </source>
</evidence>
<keyword evidence="10" id="KW-1185">Reference proteome</keyword>
<evidence type="ECO:0000256" key="7">
    <source>
        <dbReference type="ARBA" id="ARBA00023237"/>
    </source>
</evidence>
<dbReference type="RefSeq" id="WP_008063144.1">
    <property type="nucleotide sequence ID" value="NZ_AFHG01000053.1"/>
</dbReference>
<reference evidence="9 10" key="1">
    <citation type="journal article" date="2011" name="J. Bacteriol.">
        <title>Genome sequence of Methyloversatilis universalis FAM5T, a methylotrophic representative of the order Rhodocyclales.</title>
        <authorList>
            <person name="Kittichotirat W."/>
            <person name="Good N.M."/>
            <person name="Hall R."/>
            <person name="Bringel F."/>
            <person name="Lajus A."/>
            <person name="Medigue C."/>
            <person name="Smalley N.E."/>
            <person name="Beck D."/>
            <person name="Bumgarner R."/>
            <person name="Vuilleumier S."/>
            <person name="Kalyuzhnaya M.G."/>
        </authorList>
    </citation>
    <scope>NUCLEOTIDE SEQUENCE [LARGE SCALE GENOMIC DNA]</scope>
    <source>
        <strain evidence="10">ATCC BAA-1314 / JCM 13912 / FAM5</strain>
    </source>
</reference>
<dbReference type="eggNOG" id="COG2067">
    <property type="taxonomic scope" value="Bacteria"/>
</dbReference>
<proteinExistence type="inferred from homology"/>
<accession>F5RFF3</accession>
<dbReference type="GO" id="GO:0015483">
    <property type="term" value="F:long-chain fatty acid transporting porin activity"/>
    <property type="evidence" value="ECO:0007669"/>
    <property type="project" value="TreeGrafter"/>
</dbReference>
<dbReference type="AlphaFoldDB" id="F5RFF3"/>
<dbReference type="Proteomes" id="UP000005019">
    <property type="component" value="Unassembled WGS sequence"/>
</dbReference>
<comment type="similarity">
    <text evidence="2">Belongs to the OmpP1/FadL family.</text>
</comment>
<evidence type="ECO:0000256" key="1">
    <source>
        <dbReference type="ARBA" id="ARBA00004571"/>
    </source>
</evidence>
<name>F5RFF3_METUF</name>
<evidence type="ECO:0000256" key="8">
    <source>
        <dbReference type="SAM" id="SignalP"/>
    </source>
</evidence>
<dbReference type="EMBL" id="AFHG01000053">
    <property type="protein sequence ID" value="EGK70805.1"/>
    <property type="molecule type" value="Genomic_DNA"/>
</dbReference>
<organism evidence="9 10">
    <name type="scientific">Methyloversatilis universalis (strain ATCC BAA-1314 / DSM 25237 / JCM 13912 / CCUG 52030 / FAM5)</name>
    <dbReference type="NCBI Taxonomy" id="1000565"/>
    <lineage>
        <taxon>Bacteria</taxon>
        <taxon>Pseudomonadati</taxon>
        <taxon>Pseudomonadota</taxon>
        <taxon>Betaproteobacteria</taxon>
        <taxon>Nitrosomonadales</taxon>
        <taxon>Sterolibacteriaceae</taxon>
        <taxon>Methyloversatilis</taxon>
    </lineage>
</organism>
<comment type="subcellular location">
    <subcellularLocation>
        <location evidence="1">Cell outer membrane</location>
        <topology evidence="1">Multi-pass membrane protein</topology>
    </subcellularLocation>
</comment>
<comment type="caution">
    <text evidence="9">The sequence shown here is derived from an EMBL/GenBank/DDBJ whole genome shotgun (WGS) entry which is preliminary data.</text>
</comment>
<gene>
    <name evidence="9" type="ORF">METUNv1_03030</name>
</gene>